<dbReference type="Gene3D" id="3.30.420.40">
    <property type="match status" value="1"/>
</dbReference>
<comment type="catalytic activity">
    <reaction evidence="3">
        <text>D-glucose + ATP = D-glucose 6-phosphate + ADP + H(+)</text>
        <dbReference type="Rhea" id="RHEA:17825"/>
        <dbReference type="ChEBI" id="CHEBI:4167"/>
        <dbReference type="ChEBI" id="CHEBI:15378"/>
        <dbReference type="ChEBI" id="CHEBI:30616"/>
        <dbReference type="ChEBI" id="CHEBI:61548"/>
        <dbReference type="ChEBI" id="CHEBI:456216"/>
        <dbReference type="EC" id="2.7.1.2"/>
    </reaction>
</comment>
<dbReference type="Proteomes" id="UP000007883">
    <property type="component" value="Chromosome"/>
</dbReference>
<sequence>MNLGGSAVPRPWLVADIGGTNARFALVDGAGAPPRDIHRVRCADYAGPVEAARAYLAERQAAAGTGWQAPDWAAFAVATPVGQDRIELTNSAWSFSRAESEAALGLDGLLMLNDFEALALSLPGLAPQQLRAHGALPAARGTLAVLGPGTGLGVGGLLETAHGWRAIAGEGGHATLAAGDDFEAEVLRVVRGEFEHVSAERLLSGIGLPTLYRAIARVRGEAAAELTAEEIGTRGADGSDALCAATLDSFCAMLGGFAGNVALTFGARGGVFIGGGIVPRFADFFFASRFRERFEAKGRFRAYLEAVPTALIVEPYAALYGAAAAIEARRRRATSQGHAA</sequence>
<keyword evidence="1 3" id="KW-0808">Transferase</keyword>
<proteinExistence type="inferred from homology"/>
<dbReference type="PANTHER" id="PTHR47690">
    <property type="entry name" value="GLUCOKINASE"/>
    <property type="match status" value="1"/>
</dbReference>
<keyword evidence="3" id="KW-0324">Glycolysis</keyword>
<gene>
    <name evidence="3 5" type="primary">glk</name>
    <name evidence="5" type="ordered locus">RGE_02560</name>
</gene>
<dbReference type="PANTHER" id="PTHR47690:SF1">
    <property type="entry name" value="GLUCOKINASE"/>
    <property type="match status" value="1"/>
</dbReference>
<dbReference type="KEGG" id="rge:RGE_02560"/>
<keyword evidence="3" id="KW-0547">Nucleotide-binding</keyword>
<accession>I0HKR4</accession>
<evidence type="ECO:0000313" key="6">
    <source>
        <dbReference type="Proteomes" id="UP000007883"/>
    </source>
</evidence>
<dbReference type="InterPro" id="IPR049874">
    <property type="entry name" value="ROK_cs"/>
</dbReference>
<dbReference type="InterPro" id="IPR003836">
    <property type="entry name" value="Glucokinase"/>
</dbReference>
<dbReference type="GO" id="GO:0005524">
    <property type="term" value="F:ATP binding"/>
    <property type="evidence" value="ECO:0007669"/>
    <property type="project" value="UniProtKB-UniRule"/>
</dbReference>
<evidence type="ECO:0000256" key="1">
    <source>
        <dbReference type="ARBA" id="ARBA00022679"/>
    </source>
</evidence>
<dbReference type="Gene3D" id="3.40.367.20">
    <property type="match status" value="1"/>
</dbReference>
<dbReference type="STRING" id="983917.RGE_02560"/>
<evidence type="ECO:0000256" key="2">
    <source>
        <dbReference type="ARBA" id="ARBA00022777"/>
    </source>
</evidence>
<keyword evidence="3" id="KW-0067">ATP-binding</keyword>
<dbReference type="GO" id="GO:0005829">
    <property type="term" value="C:cytosol"/>
    <property type="evidence" value="ECO:0007669"/>
    <property type="project" value="TreeGrafter"/>
</dbReference>
<organism evidence="5 6">
    <name type="scientific">Rubrivivax gelatinosus (strain NBRC 100245 / IL144)</name>
    <dbReference type="NCBI Taxonomy" id="983917"/>
    <lineage>
        <taxon>Bacteria</taxon>
        <taxon>Pseudomonadati</taxon>
        <taxon>Pseudomonadota</taxon>
        <taxon>Betaproteobacteria</taxon>
        <taxon>Burkholderiales</taxon>
        <taxon>Sphaerotilaceae</taxon>
        <taxon>Rubrivivax</taxon>
    </lineage>
</organism>
<dbReference type="EC" id="2.7.1.2" evidence="3"/>
<dbReference type="SUPFAM" id="SSF53067">
    <property type="entry name" value="Actin-like ATPase domain"/>
    <property type="match status" value="1"/>
</dbReference>
<dbReference type="GO" id="GO:0004340">
    <property type="term" value="F:glucokinase activity"/>
    <property type="evidence" value="ECO:0007669"/>
    <property type="project" value="UniProtKB-UniRule"/>
</dbReference>
<dbReference type="GO" id="GO:0005536">
    <property type="term" value="F:D-glucose binding"/>
    <property type="evidence" value="ECO:0007669"/>
    <property type="project" value="InterPro"/>
</dbReference>
<reference evidence="5 6" key="1">
    <citation type="journal article" date="2012" name="J. Bacteriol.">
        <title>Complete genome sequence of phototrophic betaproteobacterium Rubrivivax gelatinosus IL144.</title>
        <authorList>
            <person name="Nagashima S."/>
            <person name="Kamimura A."/>
            <person name="Shimizu T."/>
            <person name="Nakamura-isaki S."/>
            <person name="Aono E."/>
            <person name="Sakamoto K."/>
            <person name="Ichikawa N."/>
            <person name="Nakazawa H."/>
            <person name="Sekine M."/>
            <person name="Yamazaki S."/>
            <person name="Fujita N."/>
            <person name="Shimada K."/>
            <person name="Hanada S."/>
            <person name="Nagashima K.V.P."/>
        </authorList>
    </citation>
    <scope>NUCLEOTIDE SEQUENCE [LARGE SCALE GENOMIC DNA]</scope>
    <source>
        <strain evidence="6">NBRC 100245 / IL144</strain>
    </source>
</reference>
<evidence type="ECO:0000313" key="5">
    <source>
        <dbReference type="EMBL" id="BAL93601.1"/>
    </source>
</evidence>
<dbReference type="AlphaFoldDB" id="I0HKR4"/>
<dbReference type="PATRIC" id="fig|983917.3.peg.252"/>
<keyword evidence="2 3" id="KW-0418">Kinase</keyword>
<dbReference type="PROSITE" id="PS01125">
    <property type="entry name" value="ROK"/>
    <property type="match status" value="1"/>
</dbReference>
<dbReference type="EMBL" id="AP012320">
    <property type="protein sequence ID" value="BAL93601.1"/>
    <property type="molecule type" value="Genomic_DNA"/>
</dbReference>
<comment type="similarity">
    <text evidence="3 4">Belongs to the bacterial glucokinase family.</text>
</comment>
<dbReference type="InterPro" id="IPR050201">
    <property type="entry name" value="Bacterial_glucokinase"/>
</dbReference>
<protein>
    <recommendedName>
        <fullName evidence="3">Glucokinase</fullName>
        <ecNumber evidence="3">2.7.1.2</ecNumber>
    </recommendedName>
    <alternativeName>
        <fullName evidence="3">Glucose kinase</fullName>
    </alternativeName>
</protein>
<dbReference type="NCBIfam" id="TIGR00749">
    <property type="entry name" value="glk"/>
    <property type="match status" value="1"/>
</dbReference>
<evidence type="ECO:0000256" key="4">
    <source>
        <dbReference type="RuleBase" id="RU004046"/>
    </source>
</evidence>
<evidence type="ECO:0000256" key="3">
    <source>
        <dbReference type="HAMAP-Rule" id="MF_00524"/>
    </source>
</evidence>
<dbReference type="GO" id="GO:0006096">
    <property type="term" value="P:glycolytic process"/>
    <property type="evidence" value="ECO:0007669"/>
    <property type="project" value="UniProtKB-UniRule"/>
</dbReference>
<dbReference type="InterPro" id="IPR043129">
    <property type="entry name" value="ATPase_NBD"/>
</dbReference>
<keyword evidence="3" id="KW-0963">Cytoplasm</keyword>
<keyword evidence="6" id="KW-1185">Reference proteome</keyword>
<dbReference type="RefSeq" id="WP_014426490.1">
    <property type="nucleotide sequence ID" value="NC_017075.1"/>
</dbReference>
<comment type="subcellular location">
    <subcellularLocation>
        <location evidence="3">Cytoplasm</location>
    </subcellularLocation>
</comment>
<dbReference type="eggNOG" id="COG0837">
    <property type="taxonomic scope" value="Bacteria"/>
</dbReference>
<dbReference type="HOGENOM" id="CLU_042582_1_0_4"/>
<name>I0HKR4_RUBGI</name>
<dbReference type="Pfam" id="PF02685">
    <property type="entry name" value="Glucokinase"/>
    <property type="match status" value="1"/>
</dbReference>
<feature type="binding site" evidence="3">
    <location>
        <begin position="15"/>
        <end position="20"/>
    </location>
    <ligand>
        <name>ATP</name>
        <dbReference type="ChEBI" id="CHEBI:30616"/>
    </ligand>
</feature>
<dbReference type="HAMAP" id="MF_00524">
    <property type="entry name" value="Glucokinase"/>
    <property type="match status" value="1"/>
</dbReference>
<dbReference type="CDD" id="cd24008">
    <property type="entry name" value="ASKHA_NBD_GLK"/>
    <property type="match status" value="1"/>
</dbReference>